<dbReference type="InterPro" id="IPR013249">
    <property type="entry name" value="RNA_pol_sigma70_r4_t2"/>
</dbReference>
<feature type="domain" description="RNA polymerase sigma-70 region 2" evidence="5">
    <location>
        <begin position="13"/>
        <end position="78"/>
    </location>
</feature>
<dbReference type="PANTHER" id="PTHR43133:SF63">
    <property type="entry name" value="RNA POLYMERASE SIGMA FACTOR FECI-RELATED"/>
    <property type="match status" value="1"/>
</dbReference>
<evidence type="ECO:0000256" key="2">
    <source>
        <dbReference type="ARBA" id="ARBA00023015"/>
    </source>
</evidence>
<evidence type="ECO:0000259" key="5">
    <source>
        <dbReference type="Pfam" id="PF04542"/>
    </source>
</evidence>
<dbReference type="NCBIfam" id="TIGR02937">
    <property type="entry name" value="sigma70-ECF"/>
    <property type="match status" value="1"/>
</dbReference>
<dbReference type="RefSeq" id="WP_102773105.1">
    <property type="nucleotide sequence ID" value="NZ_POQS01000003.1"/>
</dbReference>
<dbReference type="Pfam" id="PF08281">
    <property type="entry name" value="Sigma70_r4_2"/>
    <property type="match status" value="1"/>
</dbReference>
<dbReference type="Gene3D" id="1.10.1740.10">
    <property type="match status" value="1"/>
</dbReference>
<dbReference type="SUPFAM" id="SSF88659">
    <property type="entry name" value="Sigma3 and sigma4 domains of RNA polymerase sigma factors"/>
    <property type="match status" value="1"/>
</dbReference>
<sequence length="175" mass="19302">MSLLKRRSTFDLFYSEHHAWLFGWVRRKLGCRSSAEDLAQDTFLRLLQRGGVEDVLQPRALLATIARRLIIDESRRQDIERAYLDTYAALHASGCAPSSESVAAAVQALTALSLAIDRLPGQAGQAFLMSVFDGMLHKDIALALKVSEATVRRHIALALLACRDAFVQAGWNPGP</sequence>
<dbReference type="InterPro" id="IPR007627">
    <property type="entry name" value="RNA_pol_sigma70_r2"/>
</dbReference>
<dbReference type="Proteomes" id="UP000235994">
    <property type="component" value="Unassembled WGS sequence"/>
</dbReference>
<dbReference type="GO" id="GO:0016987">
    <property type="term" value="F:sigma factor activity"/>
    <property type="evidence" value="ECO:0007669"/>
    <property type="project" value="UniProtKB-KW"/>
</dbReference>
<evidence type="ECO:0000259" key="6">
    <source>
        <dbReference type="Pfam" id="PF08281"/>
    </source>
</evidence>
<dbReference type="GO" id="GO:0006352">
    <property type="term" value="P:DNA-templated transcription initiation"/>
    <property type="evidence" value="ECO:0007669"/>
    <property type="project" value="InterPro"/>
</dbReference>
<dbReference type="InterPro" id="IPR013325">
    <property type="entry name" value="RNA_pol_sigma_r2"/>
</dbReference>
<dbReference type="InterPro" id="IPR039425">
    <property type="entry name" value="RNA_pol_sigma-70-like"/>
</dbReference>
<gene>
    <name evidence="7" type="ORF">C1I89_12525</name>
</gene>
<dbReference type="SUPFAM" id="SSF88946">
    <property type="entry name" value="Sigma2 domain of RNA polymerase sigma factors"/>
    <property type="match status" value="1"/>
</dbReference>
<dbReference type="AlphaFoldDB" id="A0A2N8KIN6"/>
<reference evidence="7 8" key="1">
    <citation type="submission" date="2018-01" db="EMBL/GenBank/DDBJ databases">
        <title>The draft genome of an aniline degradation strain ANB-1.</title>
        <authorList>
            <person name="Zhang L."/>
            <person name="Jiang J."/>
        </authorList>
    </citation>
    <scope>NUCLEOTIDE SEQUENCE [LARGE SCALE GENOMIC DNA]</scope>
    <source>
        <strain evidence="7 8">ANB-1</strain>
    </source>
</reference>
<dbReference type="EMBL" id="POQS01000003">
    <property type="protein sequence ID" value="PND33314.1"/>
    <property type="molecule type" value="Genomic_DNA"/>
</dbReference>
<proteinExistence type="inferred from homology"/>
<dbReference type="PANTHER" id="PTHR43133">
    <property type="entry name" value="RNA POLYMERASE ECF-TYPE SIGMA FACTO"/>
    <property type="match status" value="1"/>
</dbReference>
<keyword evidence="3" id="KW-0731">Sigma factor</keyword>
<comment type="similarity">
    <text evidence="1">Belongs to the sigma-70 factor family. ECF subfamily.</text>
</comment>
<comment type="caution">
    <text evidence="7">The sequence shown here is derived from an EMBL/GenBank/DDBJ whole genome shotgun (WGS) entry which is preliminary data.</text>
</comment>
<dbReference type="InterPro" id="IPR036388">
    <property type="entry name" value="WH-like_DNA-bd_sf"/>
</dbReference>
<evidence type="ECO:0000256" key="4">
    <source>
        <dbReference type="ARBA" id="ARBA00023163"/>
    </source>
</evidence>
<evidence type="ECO:0000313" key="7">
    <source>
        <dbReference type="EMBL" id="PND33314.1"/>
    </source>
</evidence>
<keyword evidence="2" id="KW-0805">Transcription regulation</keyword>
<organism evidence="7 8">
    <name type="scientific">Achromobacter pulmonis</name>
    <dbReference type="NCBI Taxonomy" id="1389932"/>
    <lineage>
        <taxon>Bacteria</taxon>
        <taxon>Pseudomonadati</taxon>
        <taxon>Pseudomonadota</taxon>
        <taxon>Betaproteobacteria</taxon>
        <taxon>Burkholderiales</taxon>
        <taxon>Alcaligenaceae</taxon>
        <taxon>Achromobacter</taxon>
    </lineage>
</organism>
<protein>
    <submittedName>
        <fullName evidence="7">RNA polymerase subunit sigma</fullName>
    </submittedName>
</protein>
<dbReference type="Pfam" id="PF04542">
    <property type="entry name" value="Sigma70_r2"/>
    <property type="match status" value="1"/>
</dbReference>
<evidence type="ECO:0000256" key="1">
    <source>
        <dbReference type="ARBA" id="ARBA00010641"/>
    </source>
</evidence>
<accession>A0A2N8KIN6</accession>
<feature type="domain" description="RNA polymerase sigma factor 70 region 4 type 2" evidence="6">
    <location>
        <begin position="111"/>
        <end position="162"/>
    </location>
</feature>
<dbReference type="InterPro" id="IPR014284">
    <property type="entry name" value="RNA_pol_sigma-70_dom"/>
</dbReference>
<dbReference type="Gene3D" id="1.10.10.10">
    <property type="entry name" value="Winged helix-like DNA-binding domain superfamily/Winged helix DNA-binding domain"/>
    <property type="match status" value="1"/>
</dbReference>
<name>A0A2N8KIN6_9BURK</name>
<dbReference type="InterPro" id="IPR013324">
    <property type="entry name" value="RNA_pol_sigma_r3/r4-like"/>
</dbReference>
<evidence type="ECO:0000256" key="3">
    <source>
        <dbReference type="ARBA" id="ARBA00023082"/>
    </source>
</evidence>
<dbReference type="GO" id="GO:0003677">
    <property type="term" value="F:DNA binding"/>
    <property type="evidence" value="ECO:0007669"/>
    <property type="project" value="InterPro"/>
</dbReference>
<evidence type="ECO:0000313" key="8">
    <source>
        <dbReference type="Proteomes" id="UP000235994"/>
    </source>
</evidence>
<keyword evidence="4" id="KW-0804">Transcription</keyword>
<keyword evidence="8" id="KW-1185">Reference proteome</keyword>